<keyword evidence="7" id="KW-1185">Reference proteome</keyword>
<evidence type="ECO:0000256" key="1">
    <source>
        <dbReference type="ARBA" id="ARBA00022737"/>
    </source>
</evidence>
<feature type="repeat" description="ANK" evidence="3">
    <location>
        <begin position="570"/>
        <end position="602"/>
    </location>
</feature>
<dbReference type="AlphaFoldDB" id="A0A812NGG7"/>
<dbReference type="PROSITE" id="PS50222">
    <property type="entry name" value="EF_HAND_2"/>
    <property type="match status" value="1"/>
</dbReference>
<keyword evidence="1" id="KW-0677">Repeat</keyword>
<feature type="repeat" description="ANK" evidence="3">
    <location>
        <begin position="537"/>
        <end position="569"/>
    </location>
</feature>
<evidence type="ECO:0000256" key="4">
    <source>
        <dbReference type="SAM" id="MobiDB-lite"/>
    </source>
</evidence>
<evidence type="ECO:0000256" key="3">
    <source>
        <dbReference type="PROSITE-ProRule" id="PRU00023"/>
    </source>
</evidence>
<dbReference type="PROSITE" id="PS50088">
    <property type="entry name" value="ANK_REPEAT"/>
    <property type="match status" value="3"/>
</dbReference>
<dbReference type="Gene3D" id="3.40.50.12370">
    <property type="match status" value="1"/>
</dbReference>
<dbReference type="SUPFAM" id="SSF48403">
    <property type="entry name" value="Ankyrin repeat"/>
    <property type="match status" value="1"/>
</dbReference>
<dbReference type="PROSITE" id="PS50297">
    <property type="entry name" value="ANK_REP_REGION"/>
    <property type="match status" value="3"/>
</dbReference>
<dbReference type="InterPro" id="IPR036770">
    <property type="entry name" value="Ankyrin_rpt-contain_sf"/>
</dbReference>
<dbReference type="OrthoDB" id="194358at2759"/>
<evidence type="ECO:0000313" key="6">
    <source>
        <dbReference type="EMBL" id="CAE7296365.1"/>
    </source>
</evidence>
<dbReference type="GO" id="GO:0005509">
    <property type="term" value="F:calcium ion binding"/>
    <property type="evidence" value="ECO:0007669"/>
    <property type="project" value="InterPro"/>
</dbReference>
<keyword evidence="2 3" id="KW-0040">ANK repeat</keyword>
<evidence type="ECO:0000259" key="5">
    <source>
        <dbReference type="PROSITE" id="PS50222"/>
    </source>
</evidence>
<dbReference type="SMART" id="SM00248">
    <property type="entry name" value="ANK"/>
    <property type="match status" value="4"/>
</dbReference>
<dbReference type="PANTHER" id="PTHR24171:SF9">
    <property type="entry name" value="ANKYRIN REPEAT DOMAIN-CONTAINING PROTEIN 39"/>
    <property type="match status" value="1"/>
</dbReference>
<protein>
    <submittedName>
        <fullName evidence="6">ANK1 protein</fullName>
    </submittedName>
</protein>
<gene>
    <name evidence="6" type="primary">ANK1</name>
    <name evidence="6" type="ORF">SNAT2548_LOCUS15605</name>
</gene>
<comment type="caution">
    <text evidence="6">The sequence shown here is derived from an EMBL/GenBank/DDBJ whole genome shotgun (WGS) entry which is preliminary data.</text>
</comment>
<evidence type="ECO:0000313" key="7">
    <source>
        <dbReference type="Proteomes" id="UP000604046"/>
    </source>
</evidence>
<name>A0A812NGG7_9DINO</name>
<reference evidence="6" key="1">
    <citation type="submission" date="2021-02" db="EMBL/GenBank/DDBJ databases">
        <authorList>
            <person name="Dougan E. K."/>
            <person name="Rhodes N."/>
            <person name="Thang M."/>
            <person name="Chan C."/>
        </authorList>
    </citation>
    <scope>NUCLEOTIDE SEQUENCE</scope>
</reference>
<accession>A0A812NGG7</accession>
<dbReference type="InterPro" id="IPR002048">
    <property type="entry name" value="EF_hand_dom"/>
</dbReference>
<organism evidence="6 7">
    <name type="scientific">Symbiodinium natans</name>
    <dbReference type="NCBI Taxonomy" id="878477"/>
    <lineage>
        <taxon>Eukaryota</taxon>
        <taxon>Sar</taxon>
        <taxon>Alveolata</taxon>
        <taxon>Dinophyceae</taxon>
        <taxon>Suessiales</taxon>
        <taxon>Symbiodiniaceae</taxon>
        <taxon>Symbiodinium</taxon>
    </lineage>
</organism>
<feature type="region of interest" description="Disordered" evidence="4">
    <location>
        <begin position="891"/>
        <end position="914"/>
    </location>
</feature>
<dbReference type="Gene3D" id="1.25.40.20">
    <property type="entry name" value="Ankyrin repeat-containing domain"/>
    <property type="match status" value="2"/>
</dbReference>
<feature type="domain" description="EF-hand" evidence="5">
    <location>
        <begin position="78"/>
        <end position="113"/>
    </location>
</feature>
<feature type="repeat" description="ANK" evidence="3">
    <location>
        <begin position="603"/>
        <end position="635"/>
    </location>
</feature>
<dbReference type="Gene3D" id="3.40.50.620">
    <property type="entry name" value="HUPs"/>
    <property type="match status" value="2"/>
</dbReference>
<dbReference type="EMBL" id="CAJNDS010002013">
    <property type="protein sequence ID" value="CAE7296365.1"/>
    <property type="molecule type" value="Genomic_DNA"/>
</dbReference>
<dbReference type="Pfam" id="PF12796">
    <property type="entry name" value="Ank_2"/>
    <property type="match status" value="2"/>
</dbReference>
<dbReference type="InterPro" id="IPR014729">
    <property type="entry name" value="Rossmann-like_a/b/a_fold"/>
</dbReference>
<proteinExistence type="predicted"/>
<sequence>MRFLVAWDGSELGTLALRATIHVLSRPGDQLLVYHVRNPGRYGALDEFEFDNLQKRLAEELEGARGLHILSQQKSGEMDEALIDAVFDACDLEGEGRLCQEEIRMALSGLGLQAKGPCAESLTRAEFHALARELESNGSKATLVVPFALRGLRLGQLQTISNACGCGQLDGWLANECRQLSENGQVKEDLYALDRFFVRPATAGQDKADAAFSIPAQVLERALIPGRPVHSVSFAQLMNGTGLRCDFFVSHSWSHPFTKTLVALNSCAKRCTGDTKKIAFWICLFALNQHDLKGELAGCELARMPFAYGLSKSKQGVVMVLDARVEPFRRIWCLYEVQRAWELAKDLRLITDCAEGASTEEELEVSGQFALTVAEELQSISAFDARSSDLQDKINIWHKIMNGSVKAAFPVHIFRTRFEMEVCNIHGFGKAWFTEFDAGVCRLLATPVFHFSLSKADLKVALRYLGLGAQCSPDDLAHLSSCIVAADLPPLHEVWVQNPSCGHCQLTHVYAHFGSSDLLECLLRAQADPQQQTQDVKFRQPLHFAAKAGHLHCTKLLLRFGAHAHCSDKNGETPLQIAAYGGHSPVLEELLQSKAWVNSADRDCWTPLICAARAGHEAVVKLLIEHKANLKAVDSLGRSALKHAQLAHHERAAARLARAKELDSDEALLEEEEEAEAEPDFLMQSLGLQRESQPEEVDYSSTNGQLLMTVHQKEKAEAIKISRMIVNFAARSSADVLVMGSTGRKETGSLNFQRTTLGSSAHLAALEAPCTVVLIRPGCRVDPKLATVFMVAVDGSFHSRYALQISTEWARPDKDEIVCRVFGPPEFTESVERLCTDQLQAVMRDKKVEYAVIPTELDETADVHGDDLSDTAQQCRFRQQAFLVFGARGRNSEGGADPSSPVSASEPGSPAADAPTTLGHVARWCIKEAQCSLIIARPKLWKSPTGLVIWRASSLP</sequence>
<evidence type="ECO:0000256" key="2">
    <source>
        <dbReference type="ARBA" id="ARBA00023043"/>
    </source>
</evidence>
<dbReference type="SUPFAM" id="SSF52402">
    <property type="entry name" value="Adenine nucleotide alpha hydrolases-like"/>
    <property type="match status" value="2"/>
</dbReference>
<dbReference type="Proteomes" id="UP000604046">
    <property type="component" value="Unassembled WGS sequence"/>
</dbReference>
<dbReference type="InterPro" id="IPR002110">
    <property type="entry name" value="Ankyrin_rpt"/>
</dbReference>
<dbReference type="PANTHER" id="PTHR24171">
    <property type="entry name" value="ANKYRIN REPEAT DOMAIN-CONTAINING PROTEIN 39-RELATED"/>
    <property type="match status" value="1"/>
</dbReference>